<keyword evidence="4" id="KW-1185">Reference proteome</keyword>
<feature type="transmembrane region" description="Helical" evidence="1">
    <location>
        <begin position="39"/>
        <end position="56"/>
    </location>
</feature>
<keyword evidence="1" id="KW-1133">Transmembrane helix</keyword>
<dbReference type="SMART" id="SM00460">
    <property type="entry name" value="TGc"/>
    <property type="match status" value="1"/>
</dbReference>
<keyword evidence="1" id="KW-0812">Transmembrane</keyword>
<evidence type="ECO:0000313" key="4">
    <source>
        <dbReference type="Proteomes" id="UP000726170"/>
    </source>
</evidence>
<feature type="domain" description="Transglutaminase-like" evidence="2">
    <location>
        <begin position="298"/>
        <end position="360"/>
    </location>
</feature>
<gene>
    <name evidence="3" type="ORF">KQI86_13940</name>
</gene>
<dbReference type="EMBL" id="JAHLQF010000003">
    <property type="protein sequence ID" value="MBU5485420.1"/>
    <property type="molecule type" value="Genomic_DNA"/>
</dbReference>
<feature type="transmembrane region" description="Helical" evidence="1">
    <location>
        <begin position="7"/>
        <end position="27"/>
    </location>
</feature>
<evidence type="ECO:0000259" key="2">
    <source>
        <dbReference type="SMART" id="SM00460"/>
    </source>
</evidence>
<evidence type="ECO:0000256" key="1">
    <source>
        <dbReference type="SAM" id="Phobius"/>
    </source>
</evidence>
<keyword evidence="1" id="KW-0472">Membrane</keyword>
<reference evidence="3 4" key="1">
    <citation type="submission" date="2021-06" db="EMBL/GenBank/DDBJ databases">
        <authorList>
            <person name="Sun Q."/>
            <person name="Li D."/>
        </authorList>
    </citation>
    <scope>NUCLEOTIDE SEQUENCE [LARGE SCALE GENOMIC DNA]</scope>
    <source>
        <strain evidence="3 4">MSJ-11</strain>
    </source>
</reference>
<dbReference type="InterPro" id="IPR002931">
    <property type="entry name" value="Transglutaminase-like"/>
</dbReference>
<comment type="caution">
    <text evidence="3">The sequence shown here is derived from an EMBL/GenBank/DDBJ whole genome shotgun (WGS) entry which is preliminary data.</text>
</comment>
<accession>A0ABS6EK77</accession>
<dbReference type="Pfam" id="PF01841">
    <property type="entry name" value="Transglut_core"/>
    <property type="match status" value="1"/>
</dbReference>
<dbReference type="PANTHER" id="PTHR33490:SF3">
    <property type="entry name" value="CONSERVED INTEGRAL MEMBRANE PROTEIN"/>
    <property type="match status" value="1"/>
</dbReference>
<organism evidence="3 4">
    <name type="scientific">Clostridium mobile</name>
    <dbReference type="NCBI Taxonomy" id="2841512"/>
    <lineage>
        <taxon>Bacteria</taxon>
        <taxon>Bacillati</taxon>
        <taxon>Bacillota</taxon>
        <taxon>Clostridia</taxon>
        <taxon>Eubacteriales</taxon>
        <taxon>Clostridiaceae</taxon>
        <taxon>Clostridium</taxon>
    </lineage>
</organism>
<feature type="transmembrane region" description="Helical" evidence="1">
    <location>
        <begin position="149"/>
        <end position="168"/>
    </location>
</feature>
<feature type="transmembrane region" description="Helical" evidence="1">
    <location>
        <begin position="88"/>
        <end position="113"/>
    </location>
</feature>
<dbReference type="Proteomes" id="UP000726170">
    <property type="component" value="Unassembled WGS sequence"/>
</dbReference>
<protein>
    <submittedName>
        <fullName evidence="3">Transglutaminase-like domain-containing protein</fullName>
    </submittedName>
</protein>
<dbReference type="PANTHER" id="PTHR33490">
    <property type="entry name" value="BLR5614 PROTEIN-RELATED"/>
    <property type="match status" value="1"/>
</dbReference>
<evidence type="ECO:0000313" key="3">
    <source>
        <dbReference type="EMBL" id="MBU5485420.1"/>
    </source>
</evidence>
<proteinExistence type="predicted"/>
<sequence>MPNINPITALLVLIFLYPIIKGLLLKFSSKDLKIDIEDLNKTLSFILALFLGIYYGRKIFIQHDDGIYKIIYELIPQTIINYIEDKPFIIYMLLIPILMLILYKITFLILQIFNNFTFYPLLDNVETFLKRKGNMFRSVAGAIFQLPRAISYLLLITLVLNFTSLFYTNDMFNQYLSSSKIYSYICYKVVIPVTKSKLARKLPSIINNSFRIVVEENSKDIANNKTIVYYNGVTLNEGIKSNDDIDIFAKNLVAKETNTIDKAKIIYNWIGKNISYDYDKAEKVLNSDFNIKSGAIYAFQSKKGICFDYACLFVAMSRANGMKVRLITGEGFNGVSWVNHAWNQVYIPEEDRWVNVDATFYNGGNYFDNKNFDADHRASKIAGEWK</sequence>
<name>A0ABS6EK77_9CLOT</name>
<dbReference type="RefSeq" id="WP_216439967.1">
    <property type="nucleotide sequence ID" value="NZ_JAHLQF010000003.1"/>
</dbReference>